<keyword evidence="1" id="KW-1133">Transmembrane helix</keyword>
<name>A0AAV2CTL0_9ROSI</name>
<reference evidence="2 3" key="1">
    <citation type="submission" date="2024-04" db="EMBL/GenBank/DDBJ databases">
        <authorList>
            <person name="Fracassetti M."/>
        </authorList>
    </citation>
    <scope>NUCLEOTIDE SEQUENCE [LARGE SCALE GENOMIC DNA]</scope>
</reference>
<dbReference type="Proteomes" id="UP001497516">
    <property type="component" value="Chromosome 10"/>
</dbReference>
<evidence type="ECO:0000313" key="2">
    <source>
        <dbReference type="EMBL" id="CAL1359444.1"/>
    </source>
</evidence>
<evidence type="ECO:0008006" key="4">
    <source>
        <dbReference type="Google" id="ProtNLM"/>
    </source>
</evidence>
<gene>
    <name evidence="2" type="ORF">LTRI10_LOCUS6930</name>
</gene>
<proteinExistence type="predicted"/>
<keyword evidence="1" id="KW-0472">Membrane</keyword>
<keyword evidence="3" id="KW-1185">Reference proteome</keyword>
<protein>
    <recommendedName>
        <fullName evidence="4">Aminotransferase-like plant mobile domain-containing protein</fullName>
    </recommendedName>
</protein>
<dbReference type="AlphaFoldDB" id="A0AAV2CTL0"/>
<sequence>MDAHATAAIFSGQCVNLDEIVLCHLYRGLYTIVNRVKEAPSEGSILSVGPLWLLQLWLHAYFPMTRGPLSALQTAVQDTTMLTYGHCLAKAASRKGDFANYFTFFYGVKGIPSFTLFAERIFGPASFKLVFDEPPPRGDPAVAAYHEFIEERKRYLTARDLLFAPTGSEVLNIETYNPQLAARQFNLVQAWPMLPPLSLNFPAFHTRSSELTAGQIMEVRGYQESAQYFPPHKNVVNKVSPQFKDAWSPLASRIFGKPLSDILARLAPDHDGGSTTSAFNTHLKRRAGMILVLALLFMLVVTFIF</sequence>
<evidence type="ECO:0000313" key="3">
    <source>
        <dbReference type="Proteomes" id="UP001497516"/>
    </source>
</evidence>
<organism evidence="2 3">
    <name type="scientific">Linum trigynum</name>
    <dbReference type="NCBI Taxonomy" id="586398"/>
    <lineage>
        <taxon>Eukaryota</taxon>
        <taxon>Viridiplantae</taxon>
        <taxon>Streptophyta</taxon>
        <taxon>Embryophyta</taxon>
        <taxon>Tracheophyta</taxon>
        <taxon>Spermatophyta</taxon>
        <taxon>Magnoliopsida</taxon>
        <taxon>eudicotyledons</taxon>
        <taxon>Gunneridae</taxon>
        <taxon>Pentapetalae</taxon>
        <taxon>rosids</taxon>
        <taxon>fabids</taxon>
        <taxon>Malpighiales</taxon>
        <taxon>Linaceae</taxon>
        <taxon>Linum</taxon>
    </lineage>
</organism>
<dbReference type="EMBL" id="OZ034814">
    <property type="protein sequence ID" value="CAL1359444.1"/>
    <property type="molecule type" value="Genomic_DNA"/>
</dbReference>
<evidence type="ECO:0000256" key="1">
    <source>
        <dbReference type="SAM" id="Phobius"/>
    </source>
</evidence>
<keyword evidence="1" id="KW-0812">Transmembrane</keyword>
<accession>A0AAV2CTL0</accession>
<feature type="transmembrane region" description="Helical" evidence="1">
    <location>
        <begin position="287"/>
        <end position="304"/>
    </location>
</feature>